<keyword evidence="3" id="KW-1185">Reference proteome</keyword>
<name>A0ABQ9X2T5_9EUKA</name>
<feature type="chain" id="PRO_5046460270" evidence="1">
    <location>
        <begin position="19"/>
        <end position="231"/>
    </location>
</feature>
<gene>
    <name evidence="2" type="ORF">BLNAU_20112</name>
</gene>
<dbReference type="EMBL" id="JARBJD010000278">
    <property type="protein sequence ID" value="KAK2944936.1"/>
    <property type="molecule type" value="Genomic_DNA"/>
</dbReference>
<organism evidence="2 3">
    <name type="scientific">Blattamonas nauphoetae</name>
    <dbReference type="NCBI Taxonomy" id="2049346"/>
    <lineage>
        <taxon>Eukaryota</taxon>
        <taxon>Metamonada</taxon>
        <taxon>Preaxostyla</taxon>
        <taxon>Oxymonadida</taxon>
        <taxon>Blattamonas</taxon>
    </lineage>
</organism>
<keyword evidence="1" id="KW-0732">Signal</keyword>
<accession>A0ABQ9X2T5</accession>
<feature type="signal peptide" evidence="1">
    <location>
        <begin position="1"/>
        <end position="18"/>
    </location>
</feature>
<comment type="caution">
    <text evidence="2">The sequence shown here is derived from an EMBL/GenBank/DDBJ whole genome shotgun (WGS) entry which is preliminary data.</text>
</comment>
<evidence type="ECO:0000313" key="2">
    <source>
        <dbReference type="EMBL" id="KAK2944936.1"/>
    </source>
</evidence>
<protein>
    <submittedName>
        <fullName evidence="2">Uncharacterized protein</fullName>
    </submittedName>
</protein>
<evidence type="ECO:0000256" key="1">
    <source>
        <dbReference type="SAM" id="SignalP"/>
    </source>
</evidence>
<evidence type="ECO:0000313" key="3">
    <source>
        <dbReference type="Proteomes" id="UP001281761"/>
    </source>
</evidence>
<proteinExistence type="predicted"/>
<sequence>MKMINSLIFFCSAEVLHALVNADLFPQLVISLNPLSLPFAEAVDSHMNVMRVITNSLWLSTPDGLEQLEIEDNDRQQTVHETILKQVILPSEKYIWHLWTNRFSIIDGEQSLHFLDLLAHLLQISPYYEPTMAFIVNMHIFLTIPSCLTFFEKDDSINYFLTYMVDVQQNWNEKRGAERQMWMPVHRMLRTEGLEDVIEEKLRTDRKEYFGRSIVYHSIKWNNLLCMNLPE</sequence>
<dbReference type="Proteomes" id="UP001281761">
    <property type="component" value="Unassembled WGS sequence"/>
</dbReference>
<reference evidence="2 3" key="1">
    <citation type="journal article" date="2022" name="bioRxiv">
        <title>Genomics of Preaxostyla Flagellates Illuminates Evolutionary Transitions and the Path Towards Mitochondrial Loss.</title>
        <authorList>
            <person name="Novak L.V.F."/>
            <person name="Treitli S.C."/>
            <person name="Pyrih J."/>
            <person name="Halakuc P."/>
            <person name="Pipaliya S.V."/>
            <person name="Vacek V."/>
            <person name="Brzon O."/>
            <person name="Soukal P."/>
            <person name="Eme L."/>
            <person name="Dacks J.B."/>
            <person name="Karnkowska A."/>
            <person name="Elias M."/>
            <person name="Hampl V."/>
        </authorList>
    </citation>
    <scope>NUCLEOTIDE SEQUENCE [LARGE SCALE GENOMIC DNA]</scope>
    <source>
        <strain evidence="2">NAU3</strain>
        <tissue evidence="2">Gut</tissue>
    </source>
</reference>